<keyword evidence="10" id="KW-1185">Reference proteome</keyword>
<feature type="region of interest" description="Disordered" evidence="7">
    <location>
        <begin position="72"/>
        <end position="95"/>
    </location>
</feature>
<organism evidence="9 10">
    <name type="scientific">Diploptera punctata</name>
    <name type="common">Pacific beetle cockroach</name>
    <dbReference type="NCBI Taxonomy" id="6984"/>
    <lineage>
        <taxon>Eukaryota</taxon>
        <taxon>Metazoa</taxon>
        <taxon>Ecdysozoa</taxon>
        <taxon>Arthropoda</taxon>
        <taxon>Hexapoda</taxon>
        <taxon>Insecta</taxon>
        <taxon>Pterygota</taxon>
        <taxon>Neoptera</taxon>
        <taxon>Polyneoptera</taxon>
        <taxon>Dictyoptera</taxon>
        <taxon>Blattodea</taxon>
        <taxon>Blaberoidea</taxon>
        <taxon>Blaberidae</taxon>
        <taxon>Diplopterinae</taxon>
        <taxon>Diploptera</taxon>
    </lineage>
</organism>
<dbReference type="AlphaFoldDB" id="A0AAD8EGD9"/>
<evidence type="ECO:0000256" key="3">
    <source>
        <dbReference type="ARBA" id="ARBA00023242"/>
    </source>
</evidence>
<evidence type="ECO:0000256" key="5">
    <source>
        <dbReference type="ARBA" id="ARBA00042090"/>
    </source>
</evidence>
<gene>
    <name evidence="9" type="ORF">L9F63_018032</name>
</gene>
<evidence type="ECO:0000256" key="6">
    <source>
        <dbReference type="ARBA" id="ARBA00046368"/>
    </source>
</evidence>
<comment type="caution">
    <text evidence="9">The sequence shown here is derived from an EMBL/GenBank/DDBJ whole genome shotgun (WGS) entry which is preliminary data.</text>
</comment>
<evidence type="ECO:0000256" key="7">
    <source>
        <dbReference type="SAM" id="MobiDB-lite"/>
    </source>
</evidence>
<feature type="domain" description="PPIase cyclophilin-type" evidence="8">
    <location>
        <begin position="1"/>
        <end position="66"/>
    </location>
</feature>
<dbReference type="InterPro" id="IPR044666">
    <property type="entry name" value="Cyclophilin_A-like"/>
</dbReference>
<evidence type="ECO:0000313" key="9">
    <source>
        <dbReference type="EMBL" id="KAJ9588672.1"/>
    </source>
</evidence>
<dbReference type="PANTHER" id="PTHR45625">
    <property type="entry name" value="PEPTIDYL-PROLYL CIS-TRANS ISOMERASE-RELATED"/>
    <property type="match status" value="1"/>
</dbReference>
<dbReference type="PROSITE" id="PS50072">
    <property type="entry name" value="CSA_PPIASE_2"/>
    <property type="match status" value="1"/>
</dbReference>
<feature type="non-terminal residue" evidence="9">
    <location>
        <position position="1"/>
    </location>
</feature>
<comment type="subcellular location">
    <subcellularLocation>
        <location evidence="1">Nucleus</location>
    </subcellularLocation>
</comment>
<dbReference type="EMBL" id="JASPKZ010005319">
    <property type="protein sequence ID" value="KAJ9588672.1"/>
    <property type="molecule type" value="Genomic_DNA"/>
</dbReference>
<comment type="similarity">
    <text evidence="2">Belongs to the cyclophilin-type PPIase family.</text>
</comment>
<comment type="subunit">
    <text evidence="6">Part of the activated spliceosome B/catalytic step 1 spliceosome, one of the forms of the spliceosome which has a well-formed active site but still cannot catalyze the branching reaction and is composed at least of 52 proteins, the U2, U5 and U6 snRNAs and the pre-mRNA. Recruited during early steps of activated spliceosome B maturation, it is probably one of the first proteins released from this complex as he matures to the spliceosome C complex. Component of the minor spliceosome, which splices U12-type introns.</text>
</comment>
<dbReference type="PANTHER" id="PTHR45625:SF6">
    <property type="entry name" value="SPLICEOSOME-ASSOCIATED PROTEIN CWC27 HOMOLOG"/>
    <property type="match status" value="1"/>
</dbReference>
<dbReference type="Gene3D" id="2.40.100.10">
    <property type="entry name" value="Cyclophilin-like"/>
    <property type="match status" value="1"/>
</dbReference>
<keyword evidence="3" id="KW-0539">Nucleus</keyword>
<feature type="compositionally biased region" description="Basic and acidic residues" evidence="7">
    <location>
        <begin position="178"/>
        <end position="213"/>
    </location>
</feature>
<dbReference type="Pfam" id="PF00160">
    <property type="entry name" value="Pro_isomerase"/>
    <property type="match status" value="1"/>
</dbReference>
<dbReference type="SUPFAM" id="SSF50891">
    <property type="entry name" value="Cyclophilin-like"/>
    <property type="match status" value="1"/>
</dbReference>
<feature type="region of interest" description="Disordered" evidence="7">
    <location>
        <begin position="123"/>
        <end position="221"/>
    </location>
</feature>
<name>A0AAD8EGD9_DIPPU</name>
<dbReference type="GO" id="GO:0071013">
    <property type="term" value="C:catalytic step 2 spliceosome"/>
    <property type="evidence" value="ECO:0007669"/>
    <property type="project" value="TreeGrafter"/>
</dbReference>
<accession>A0AAD8EGD9</accession>
<dbReference type="InterPro" id="IPR002130">
    <property type="entry name" value="Cyclophilin-type_PPIase_dom"/>
</dbReference>
<evidence type="ECO:0000313" key="10">
    <source>
        <dbReference type="Proteomes" id="UP001233999"/>
    </source>
</evidence>
<evidence type="ECO:0000259" key="8">
    <source>
        <dbReference type="PROSITE" id="PS50072"/>
    </source>
</evidence>
<evidence type="ECO:0000256" key="1">
    <source>
        <dbReference type="ARBA" id="ARBA00004123"/>
    </source>
</evidence>
<reference evidence="9" key="1">
    <citation type="journal article" date="2023" name="IScience">
        <title>Live-bearing cockroach genome reveals convergent evolutionary mechanisms linked to viviparity in insects and beyond.</title>
        <authorList>
            <person name="Fouks B."/>
            <person name="Harrison M.C."/>
            <person name="Mikhailova A.A."/>
            <person name="Marchal E."/>
            <person name="English S."/>
            <person name="Carruthers M."/>
            <person name="Jennings E.C."/>
            <person name="Chiamaka E.L."/>
            <person name="Frigard R.A."/>
            <person name="Pippel M."/>
            <person name="Attardo G.M."/>
            <person name="Benoit J.B."/>
            <person name="Bornberg-Bauer E."/>
            <person name="Tobe S.S."/>
        </authorList>
    </citation>
    <scope>NUCLEOTIDE SEQUENCE</scope>
    <source>
        <strain evidence="9">Stay&amp;Tobe</strain>
    </source>
</reference>
<dbReference type="InterPro" id="IPR029000">
    <property type="entry name" value="Cyclophilin-like_dom_sf"/>
</dbReference>
<proteinExistence type="inferred from homology"/>
<protein>
    <recommendedName>
        <fullName evidence="4">Spliceosome-associated protein CWC27 homolog</fullName>
    </recommendedName>
    <alternativeName>
        <fullName evidence="5">Probable inactive peptidyl-prolyl cis-trans isomerase CWC27 homolog</fullName>
    </alternativeName>
</protein>
<evidence type="ECO:0000256" key="2">
    <source>
        <dbReference type="ARBA" id="ARBA00007365"/>
    </source>
</evidence>
<reference evidence="9" key="2">
    <citation type="submission" date="2023-05" db="EMBL/GenBank/DDBJ databases">
        <authorList>
            <person name="Fouks B."/>
        </authorList>
    </citation>
    <scope>NUCLEOTIDE SEQUENCE</scope>
    <source>
        <strain evidence="9">Stay&amp;Tobe</strain>
        <tissue evidence="9">Testes</tissue>
    </source>
</reference>
<dbReference type="Proteomes" id="UP001233999">
    <property type="component" value="Unassembled WGS sequence"/>
</dbReference>
<sequence length="221" mass="25373">MANSGRDDNGSQFFFTLAAAPELQNKHTIFAKVTGETVFNMLKLEDALVDQEDKPLYAQKIIKTEILYNPFPDIVPRTSPEQKPQTEEKKTRRKKDINKNFKLLSFGEEAEEDEEEVMEVNRKFSGRSKSTHDLLNDPKLSAEPAVQSEMNKRKQSESSLSGDEDAEHTSHNTSEQLDQIRKKLKSDRSNVLHTTEENKTESSQQEDKNKKVENQQMVEGW</sequence>
<evidence type="ECO:0000256" key="4">
    <source>
        <dbReference type="ARBA" id="ARBA00040027"/>
    </source>
</evidence>
<dbReference type="GO" id="GO:0003755">
    <property type="term" value="F:peptidyl-prolyl cis-trans isomerase activity"/>
    <property type="evidence" value="ECO:0007669"/>
    <property type="project" value="InterPro"/>
</dbReference>